<proteinExistence type="predicted"/>
<keyword evidence="2" id="KW-1185">Reference proteome</keyword>
<organism evidence="1 2">
    <name type="scientific">Neorhodopirellula lusitana</name>
    <dbReference type="NCBI Taxonomy" id="445327"/>
    <lineage>
        <taxon>Bacteria</taxon>
        <taxon>Pseudomonadati</taxon>
        <taxon>Planctomycetota</taxon>
        <taxon>Planctomycetia</taxon>
        <taxon>Pirellulales</taxon>
        <taxon>Pirellulaceae</taxon>
        <taxon>Neorhodopirellula</taxon>
    </lineage>
</organism>
<protein>
    <submittedName>
        <fullName evidence="1">Uncharacterized protein</fullName>
    </submittedName>
</protein>
<accession>A0ABY1QS51</accession>
<name>A0ABY1QS51_9BACT</name>
<evidence type="ECO:0000313" key="1">
    <source>
        <dbReference type="EMBL" id="SMP78662.1"/>
    </source>
</evidence>
<dbReference type="Proteomes" id="UP001158067">
    <property type="component" value="Unassembled WGS sequence"/>
</dbReference>
<dbReference type="EMBL" id="FXUG01000027">
    <property type="protein sequence ID" value="SMP78662.1"/>
    <property type="molecule type" value="Genomic_DNA"/>
</dbReference>
<gene>
    <name evidence="1" type="ORF">SAMN06265222_1277</name>
</gene>
<reference evidence="1 2" key="1">
    <citation type="submission" date="2017-05" db="EMBL/GenBank/DDBJ databases">
        <authorList>
            <person name="Varghese N."/>
            <person name="Submissions S."/>
        </authorList>
    </citation>
    <scope>NUCLEOTIDE SEQUENCE [LARGE SCALE GENOMIC DNA]</scope>
    <source>
        <strain evidence="1 2">DSM 25457</strain>
    </source>
</reference>
<comment type="caution">
    <text evidence="1">The sequence shown here is derived from an EMBL/GenBank/DDBJ whole genome shotgun (WGS) entry which is preliminary data.</text>
</comment>
<evidence type="ECO:0000313" key="2">
    <source>
        <dbReference type="Proteomes" id="UP001158067"/>
    </source>
</evidence>
<sequence>MRNRNGCPVTSPYQTVEPKIKTVCDSRNGPGHEWHGHKPKLLWRNGFGSGYERKWVHGTERNTRTIRFEAAGTVLATCCGRGEPRQFTFDQIITADMRDASEVLMPEEVGGE</sequence>